<keyword evidence="1" id="KW-0812">Transmembrane</keyword>
<keyword evidence="2" id="KW-0371">Homeobox</keyword>
<sequence>MFTTVSPNVSSVSPTTTPTVSPADQLTAMMITFSSLVVFVLIVLLGSLIYRKDPFCCKSQAYRDSHADLESSSQHYSSRQTLVGPPFIDSTQNIESLDHIDPQSEQLFYVGMPSTYCLPPMDTSMPHLPSYESVRKKDRQRQIHLMIADRFGLNGPMEAE</sequence>
<feature type="non-terminal residue" evidence="2">
    <location>
        <position position="1"/>
    </location>
</feature>
<proteinExistence type="predicted"/>
<reference evidence="2" key="1">
    <citation type="submission" date="2020-07" db="EMBL/GenBank/DDBJ databases">
        <title>Clarias magur genome sequencing, assembly and annotation.</title>
        <authorList>
            <person name="Kushwaha B."/>
            <person name="Kumar R."/>
            <person name="Das P."/>
            <person name="Joshi C.G."/>
            <person name="Kumar D."/>
            <person name="Nagpure N.S."/>
            <person name="Pandey M."/>
            <person name="Agarwal S."/>
            <person name="Srivastava S."/>
            <person name="Singh M."/>
            <person name="Sahoo L."/>
            <person name="Jayasankar P."/>
            <person name="Meher P.K."/>
            <person name="Koringa P.G."/>
            <person name="Iquebal M.A."/>
            <person name="Das S.P."/>
            <person name="Bit A."/>
            <person name="Patnaik S."/>
            <person name="Patel N."/>
            <person name="Shah T.M."/>
            <person name="Hinsu A."/>
            <person name="Jena J.K."/>
        </authorList>
    </citation>
    <scope>NUCLEOTIDE SEQUENCE</scope>
    <source>
        <strain evidence="2">CIFAMagur01</strain>
        <tissue evidence="2">Testis</tissue>
    </source>
</reference>
<evidence type="ECO:0000313" key="3">
    <source>
        <dbReference type="Proteomes" id="UP000727407"/>
    </source>
</evidence>
<evidence type="ECO:0000256" key="1">
    <source>
        <dbReference type="SAM" id="Phobius"/>
    </source>
</evidence>
<dbReference type="GO" id="GO:0003677">
    <property type="term" value="F:DNA binding"/>
    <property type="evidence" value="ECO:0007669"/>
    <property type="project" value="UniProtKB-KW"/>
</dbReference>
<dbReference type="Proteomes" id="UP000727407">
    <property type="component" value="Unassembled WGS sequence"/>
</dbReference>
<organism evidence="2 3">
    <name type="scientific">Clarias magur</name>
    <name type="common">Asian catfish</name>
    <name type="synonym">Macropteronotus magur</name>
    <dbReference type="NCBI Taxonomy" id="1594786"/>
    <lineage>
        <taxon>Eukaryota</taxon>
        <taxon>Metazoa</taxon>
        <taxon>Chordata</taxon>
        <taxon>Craniata</taxon>
        <taxon>Vertebrata</taxon>
        <taxon>Euteleostomi</taxon>
        <taxon>Actinopterygii</taxon>
        <taxon>Neopterygii</taxon>
        <taxon>Teleostei</taxon>
        <taxon>Ostariophysi</taxon>
        <taxon>Siluriformes</taxon>
        <taxon>Clariidae</taxon>
        <taxon>Clarias</taxon>
    </lineage>
</organism>
<feature type="transmembrane region" description="Helical" evidence="1">
    <location>
        <begin position="28"/>
        <end position="50"/>
    </location>
</feature>
<comment type="caution">
    <text evidence="2">The sequence shown here is derived from an EMBL/GenBank/DDBJ whole genome shotgun (WGS) entry which is preliminary data.</text>
</comment>
<name>A0A8J4XGB6_CLAMG</name>
<keyword evidence="3" id="KW-1185">Reference proteome</keyword>
<keyword evidence="1" id="KW-0472">Membrane</keyword>
<accession>A0A8J4XGB6</accession>
<evidence type="ECO:0000313" key="2">
    <source>
        <dbReference type="EMBL" id="KAF5908130.1"/>
    </source>
</evidence>
<dbReference type="EMBL" id="QNUK01000015">
    <property type="protein sequence ID" value="KAF5908130.1"/>
    <property type="molecule type" value="Genomic_DNA"/>
</dbReference>
<dbReference type="OrthoDB" id="8907078at2759"/>
<keyword evidence="2" id="KW-0238">DNA-binding</keyword>
<protein>
    <submittedName>
        <fullName evidence="2">Homeobox protein 4-like</fullName>
    </submittedName>
</protein>
<keyword evidence="1" id="KW-1133">Transmembrane helix</keyword>
<gene>
    <name evidence="2" type="ORF">DAT39_002107</name>
</gene>
<dbReference type="AlphaFoldDB" id="A0A8J4XGB6"/>